<dbReference type="GO" id="GO:0008168">
    <property type="term" value="F:methyltransferase activity"/>
    <property type="evidence" value="ECO:0007669"/>
    <property type="project" value="UniProtKB-KW"/>
</dbReference>
<dbReference type="SUPFAM" id="SSF53335">
    <property type="entry name" value="S-adenosyl-L-methionine-dependent methyltransferases"/>
    <property type="match status" value="1"/>
</dbReference>
<dbReference type="InterPro" id="IPR023149">
    <property type="entry name" value="Trans_acon_MeTrfase_C"/>
</dbReference>
<dbReference type="InterPro" id="IPR029063">
    <property type="entry name" value="SAM-dependent_MTases_sf"/>
</dbReference>
<protein>
    <submittedName>
        <fullName evidence="1">Methyltransferase domain-containing protein</fullName>
    </submittedName>
</protein>
<comment type="caution">
    <text evidence="1">The sequence shown here is derived from an EMBL/GenBank/DDBJ whole genome shotgun (WGS) entry which is preliminary data.</text>
</comment>
<organism evidence="1 2">
    <name type="scientific">Lacimonas salitolerans</name>
    <dbReference type="NCBI Taxonomy" id="1323750"/>
    <lineage>
        <taxon>Bacteria</taxon>
        <taxon>Pseudomonadati</taxon>
        <taxon>Pseudomonadota</taxon>
        <taxon>Alphaproteobacteria</taxon>
        <taxon>Rhodobacterales</taxon>
        <taxon>Paracoccaceae</taxon>
        <taxon>Lacimonas</taxon>
    </lineage>
</organism>
<dbReference type="PANTHER" id="PTHR43861">
    <property type="entry name" value="TRANS-ACONITATE 2-METHYLTRANSFERASE-RELATED"/>
    <property type="match status" value="1"/>
</dbReference>
<accession>A0ABW4EBN7</accession>
<keyword evidence="2" id="KW-1185">Reference proteome</keyword>
<dbReference type="CDD" id="cd02440">
    <property type="entry name" value="AdoMet_MTases"/>
    <property type="match status" value="1"/>
</dbReference>
<dbReference type="Gene3D" id="1.10.150.290">
    <property type="entry name" value="S-adenosyl-L-methionine-dependent methyltransferases"/>
    <property type="match status" value="1"/>
</dbReference>
<dbReference type="Pfam" id="PF13489">
    <property type="entry name" value="Methyltransf_23"/>
    <property type="match status" value="1"/>
</dbReference>
<keyword evidence="1" id="KW-0489">Methyltransferase</keyword>
<evidence type="ECO:0000313" key="1">
    <source>
        <dbReference type="EMBL" id="MFD1508758.1"/>
    </source>
</evidence>
<dbReference type="EMBL" id="JBHUDD010000038">
    <property type="protein sequence ID" value="MFD1508758.1"/>
    <property type="molecule type" value="Genomic_DNA"/>
</dbReference>
<dbReference type="Gene3D" id="3.40.50.150">
    <property type="entry name" value="Vaccinia Virus protein VP39"/>
    <property type="match status" value="1"/>
</dbReference>
<dbReference type="Proteomes" id="UP001597186">
    <property type="component" value="Unassembled WGS sequence"/>
</dbReference>
<dbReference type="RefSeq" id="WP_379913691.1">
    <property type="nucleotide sequence ID" value="NZ_JBHUDD010000038.1"/>
</dbReference>
<name>A0ABW4EBN7_9RHOB</name>
<sequence>MTERTDTDWNPGAYHRFRGYRLQPALDLLGRVGGLPEGDVIDLGCGAGNVARALRARFADHGLVGVDTSDTMLAEARALNLYDRLEHQEIADWTAQAPVALTFANAALHWVGDHPALLPRLAGMLAPGGMLAVQMPHQNNAPSHRVWRSLADEMFPGRVDPDTGPSVLRPVDYHRLLSPLGHLELWETEYYQILPANMQSHPVRCYTETTFARPILAALDSDEQARLIAAYEGVMDKPYPRGSDGTVLFPFKRLFFTLTV</sequence>
<proteinExistence type="predicted"/>
<gene>
    <name evidence="1" type="ORF">ACFTOW_05020</name>
</gene>
<evidence type="ECO:0000313" key="2">
    <source>
        <dbReference type="Proteomes" id="UP001597186"/>
    </source>
</evidence>
<reference evidence="2" key="1">
    <citation type="journal article" date="2019" name="Int. J. Syst. Evol. Microbiol.">
        <title>The Global Catalogue of Microorganisms (GCM) 10K type strain sequencing project: providing services to taxonomists for standard genome sequencing and annotation.</title>
        <authorList>
            <consortium name="The Broad Institute Genomics Platform"/>
            <consortium name="The Broad Institute Genome Sequencing Center for Infectious Disease"/>
            <person name="Wu L."/>
            <person name="Ma J."/>
        </authorList>
    </citation>
    <scope>NUCLEOTIDE SEQUENCE [LARGE SCALE GENOMIC DNA]</scope>
    <source>
        <strain evidence="2">CGMCC 1.12477</strain>
    </source>
</reference>
<dbReference type="GO" id="GO:0032259">
    <property type="term" value="P:methylation"/>
    <property type="evidence" value="ECO:0007669"/>
    <property type="project" value="UniProtKB-KW"/>
</dbReference>
<keyword evidence="1" id="KW-0808">Transferase</keyword>
<dbReference type="PANTHER" id="PTHR43861:SF1">
    <property type="entry name" value="TRANS-ACONITATE 2-METHYLTRANSFERASE"/>
    <property type="match status" value="1"/>
</dbReference>